<evidence type="ECO:0000256" key="3">
    <source>
        <dbReference type="ARBA" id="ARBA00022664"/>
    </source>
</evidence>
<dbReference type="InterPro" id="IPR039974">
    <property type="entry name" value="Splicing_factor_SLU7"/>
</dbReference>
<keyword evidence="11" id="KW-1185">Reference proteome</keyword>
<keyword evidence="3 7" id="KW-0507">mRNA processing</keyword>
<feature type="region of interest" description="Disordered" evidence="8">
    <location>
        <begin position="212"/>
        <end position="284"/>
    </location>
</feature>
<keyword evidence="6 7" id="KW-0539">Nucleus</keyword>
<feature type="region of interest" description="Disordered" evidence="8">
    <location>
        <begin position="414"/>
        <end position="461"/>
    </location>
</feature>
<feature type="domain" description="Pre-mRNA-splicing factor SLU7" evidence="9">
    <location>
        <begin position="186"/>
        <end position="493"/>
    </location>
</feature>
<dbReference type="AlphaFoldDB" id="A0AAD3CTW5"/>
<name>A0AAD3CTW5_9STRA</name>
<comment type="subunit">
    <text evidence="7">Associated with the spliceosome.</text>
</comment>
<feature type="compositionally biased region" description="Basic and acidic residues" evidence="8">
    <location>
        <begin position="8"/>
        <end position="23"/>
    </location>
</feature>
<evidence type="ECO:0000259" key="9">
    <source>
        <dbReference type="Pfam" id="PF11708"/>
    </source>
</evidence>
<dbReference type="PANTHER" id="PTHR12942:SF2">
    <property type="entry name" value="PRE-MRNA-SPLICING FACTOR SLU7"/>
    <property type="match status" value="1"/>
</dbReference>
<organism evidence="10 11">
    <name type="scientific">Chaetoceros tenuissimus</name>
    <dbReference type="NCBI Taxonomy" id="426638"/>
    <lineage>
        <taxon>Eukaryota</taxon>
        <taxon>Sar</taxon>
        <taxon>Stramenopiles</taxon>
        <taxon>Ochrophyta</taxon>
        <taxon>Bacillariophyta</taxon>
        <taxon>Coscinodiscophyceae</taxon>
        <taxon>Chaetocerotophycidae</taxon>
        <taxon>Chaetocerotales</taxon>
        <taxon>Chaetocerotaceae</taxon>
        <taxon>Chaetoceros</taxon>
    </lineage>
</organism>
<keyword evidence="4 7" id="KW-0747">Spliceosome</keyword>
<feature type="compositionally biased region" description="Basic and acidic residues" evidence="8">
    <location>
        <begin position="224"/>
        <end position="243"/>
    </location>
</feature>
<evidence type="ECO:0000313" key="11">
    <source>
        <dbReference type="Proteomes" id="UP001054902"/>
    </source>
</evidence>
<evidence type="ECO:0000256" key="8">
    <source>
        <dbReference type="SAM" id="MobiDB-lite"/>
    </source>
</evidence>
<evidence type="ECO:0000256" key="7">
    <source>
        <dbReference type="RuleBase" id="RU367071"/>
    </source>
</evidence>
<evidence type="ECO:0000256" key="5">
    <source>
        <dbReference type="ARBA" id="ARBA00023187"/>
    </source>
</evidence>
<evidence type="ECO:0000313" key="10">
    <source>
        <dbReference type="EMBL" id="GFH52058.1"/>
    </source>
</evidence>
<dbReference type="Pfam" id="PF11708">
    <property type="entry name" value="Slu7"/>
    <property type="match status" value="1"/>
</dbReference>
<dbReference type="EMBL" id="BLLK01000045">
    <property type="protein sequence ID" value="GFH52058.1"/>
    <property type="molecule type" value="Genomic_DNA"/>
</dbReference>
<evidence type="ECO:0000256" key="6">
    <source>
        <dbReference type="ARBA" id="ARBA00023242"/>
    </source>
</evidence>
<evidence type="ECO:0000256" key="4">
    <source>
        <dbReference type="ARBA" id="ARBA00022728"/>
    </source>
</evidence>
<feature type="compositionally biased region" description="Basic and acidic residues" evidence="8">
    <location>
        <begin position="260"/>
        <end position="269"/>
    </location>
</feature>
<evidence type="ECO:0000256" key="1">
    <source>
        <dbReference type="ARBA" id="ARBA00004123"/>
    </source>
</evidence>
<comment type="similarity">
    <text evidence="2 7">Belongs to the SLU7 family.</text>
</comment>
<reference evidence="10 11" key="1">
    <citation type="journal article" date="2021" name="Sci. Rep.">
        <title>The genome of the diatom Chaetoceros tenuissimus carries an ancient integrated fragment of an extant virus.</title>
        <authorList>
            <person name="Hongo Y."/>
            <person name="Kimura K."/>
            <person name="Takaki Y."/>
            <person name="Yoshida Y."/>
            <person name="Baba S."/>
            <person name="Kobayashi G."/>
            <person name="Nagasaki K."/>
            <person name="Hano T."/>
            <person name="Tomaru Y."/>
        </authorList>
    </citation>
    <scope>NUCLEOTIDE SEQUENCE [LARGE SCALE GENOMIC DNA]</scope>
    <source>
        <strain evidence="10 11">NIES-3715</strain>
    </source>
</reference>
<keyword evidence="5 7" id="KW-0508">mRNA splicing</keyword>
<comment type="function">
    <text evidence="7">Involved in pre-mRNA splicing.</text>
</comment>
<proteinExistence type="inferred from homology"/>
<dbReference type="GO" id="GO:0030628">
    <property type="term" value="F:pre-mRNA 3'-splice site binding"/>
    <property type="evidence" value="ECO:0007669"/>
    <property type="project" value="UniProtKB-UniRule"/>
</dbReference>
<evidence type="ECO:0000256" key="2">
    <source>
        <dbReference type="ARBA" id="ARBA00007203"/>
    </source>
</evidence>
<comment type="subcellular location">
    <subcellularLocation>
        <location evidence="1 7">Nucleus</location>
    </subcellularLocation>
</comment>
<gene>
    <name evidence="10" type="ORF">CTEN210_08534</name>
</gene>
<dbReference type="GO" id="GO:0000398">
    <property type="term" value="P:mRNA splicing, via spliceosome"/>
    <property type="evidence" value="ECO:0007669"/>
    <property type="project" value="UniProtKB-UniRule"/>
</dbReference>
<dbReference type="PANTHER" id="PTHR12942">
    <property type="entry name" value="STEP II SPLICING FACTOR SLU7"/>
    <property type="match status" value="1"/>
</dbReference>
<dbReference type="Proteomes" id="UP001054902">
    <property type="component" value="Unassembled WGS sequence"/>
</dbReference>
<accession>A0AAD3CTW5</accession>
<feature type="compositionally biased region" description="Acidic residues" evidence="8">
    <location>
        <begin position="244"/>
        <end position="259"/>
    </location>
</feature>
<feature type="compositionally biased region" description="Basic and acidic residues" evidence="8">
    <location>
        <begin position="434"/>
        <end position="461"/>
    </location>
</feature>
<protein>
    <recommendedName>
        <fullName evidence="7">Pre-mRNA-splicing factor SLU7</fullName>
    </recommendedName>
</protein>
<dbReference type="GO" id="GO:0005681">
    <property type="term" value="C:spliceosomal complex"/>
    <property type="evidence" value="ECO:0007669"/>
    <property type="project" value="UniProtKB-UniRule"/>
</dbReference>
<comment type="caution">
    <text evidence="10">The sequence shown here is derived from an EMBL/GenBank/DDBJ whole genome shotgun (WGS) entry which is preliminary data.</text>
</comment>
<feature type="region of interest" description="Disordered" evidence="8">
    <location>
        <begin position="628"/>
        <end position="652"/>
    </location>
</feature>
<feature type="region of interest" description="Disordered" evidence="8">
    <location>
        <begin position="1"/>
        <end position="80"/>
    </location>
</feature>
<dbReference type="InterPro" id="IPR021715">
    <property type="entry name" value="Slu7_dom"/>
</dbReference>
<sequence length="652" mass="74148">MSTSQPTHHTETIADRQKSRQNAEARAAGQIPPEVDVKTGSMINPHNPEFITKRPWYLGNNDEGPSLDHQASQKNDEERLELSLQQADQLVEIERQKLKEARKKSKFKVGMWVECLKKNKKPYRICQLIKIAKKGTLFDVRYEDGSVEKDIKMRKSERFAKNPRIRITKTGNRTFQIDASVHGKETFDSKRDKYHGFEVQQHQERVREIHAEREAIRKKNRVKNQKEKEKDDKDGEHRDHASDSDSDYDSDSGSDSEDEFVQRDADAKVHTSRLARQGGVGGAQMKVTARNLRIREDTAKYLRNLDPNSAYYDPKSRSMRDNPNPEMDPSEVQFAGDNFARISGDAVGLAQTQVFAWDMNNKTGSRGLEGADPASSSVHPQANPSQAELMKRKFTTQAIDLKTKQKQTILDRYGGSEHLDGNEGLGSATGRVDSTQEKVDERKARFGVTTKEEHYSRDGRSKTDNALEKRLINLKSKYDEDIFVNGHNTVWGSYFHKGAFRWGYADDHSLMKNSYCTGINGRIANDESNEMKYGNGAAGSAELARAREMLRAIPQAEGKTAQKQAVSSNSKLYGEADQFVELNQEKLKFALADQDLKLTKDEESLKKRKYNSVHSDVDVTPEQMEAYRLKKERSDDPMANLNNSDEILEYKK</sequence>